<evidence type="ECO:0000256" key="1">
    <source>
        <dbReference type="ARBA" id="ARBA00022679"/>
    </source>
</evidence>
<keyword evidence="1 3" id="KW-0808">Transferase</keyword>
<dbReference type="InterPro" id="IPR023606">
    <property type="entry name" value="CoA-Trfase_III_dom_1_sf"/>
</dbReference>
<dbReference type="GO" id="GO:0008410">
    <property type="term" value="F:CoA-transferase activity"/>
    <property type="evidence" value="ECO:0007669"/>
    <property type="project" value="TreeGrafter"/>
</dbReference>
<dbReference type="InterPro" id="IPR050483">
    <property type="entry name" value="CoA-transferase_III_domain"/>
</dbReference>
<protein>
    <submittedName>
        <fullName evidence="3">CoA transferase</fullName>
    </submittedName>
</protein>
<dbReference type="EMBL" id="BSNC01000004">
    <property type="protein sequence ID" value="GLP96315.1"/>
    <property type="molecule type" value="Genomic_DNA"/>
</dbReference>
<reference evidence="3" key="2">
    <citation type="submission" date="2023-01" db="EMBL/GenBank/DDBJ databases">
        <title>Draft genome sequence of Paraferrimonas sedimenticola strain NBRC 101628.</title>
        <authorList>
            <person name="Sun Q."/>
            <person name="Mori K."/>
        </authorList>
    </citation>
    <scope>NUCLEOTIDE SEQUENCE</scope>
    <source>
        <strain evidence="3">NBRC 101628</strain>
    </source>
</reference>
<dbReference type="Pfam" id="PF02515">
    <property type="entry name" value="CoA_transf_3"/>
    <property type="match status" value="1"/>
</dbReference>
<sequence length="394" mass="42352">MPGPLSDVVVVDLSRILAGPWASQVLADYGATVWKVERPGQGDDTRKWGPPYLQDQQGNDTAESAYYLAANRGKHSVEIDIASAEGQATVRQMVAKADIVIENFKVGTLAKYGLDYASLKAINPSIILCSITGFGQYGPDAHKPGYDAMIQAAGGLMSITGEPDELGGGPQKVGVAVTDLMTGMYAVSGILAALHHRNATGEGQHIDLALMDTQVAYLANQGSNYLVGGKVPQRLGNAHPNIVPYQSFKVADGHIMLAVGNDAQFQRCAKVLGLEHLAEQADFATNDARVANRADLVPQLQQVFMTQGLDHWMAQLQQAKVPCGPINTLDRVFDQPQVKHREMTVELEHSSGAKAPLVANPVKFSETQIEYNKAPPSLGEDNSKLKAWLSTKTN</sequence>
<comment type="caution">
    <text evidence="3">The sequence shown here is derived from an EMBL/GenBank/DDBJ whole genome shotgun (WGS) entry which is preliminary data.</text>
</comment>
<accession>A0AA37RVX5</accession>
<proteinExistence type="predicted"/>
<dbReference type="Gene3D" id="3.30.1540.10">
    <property type="entry name" value="formyl-coa transferase, domain 3"/>
    <property type="match status" value="1"/>
</dbReference>
<dbReference type="RefSeq" id="WP_095505248.1">
    <property type="nucleotide sequence ID" value="NZ_BSNC01000004.1"/>
</dbReference>
<dbReference type="InterPro" id="IPR003673">
    <property type="entry name" value="CoA-Trfase_fam_III"/>
</dbReference>
<dbReference type="PANTHER" id="PTHR48207">
    <property type="entry name" value="SUCCINATE--HYDROXYMETHYLGLUTARATE COA-TRANSFERASE"/>
    <property type="match status" value="1"/>
</dbReference>
<dbReference type="Gene3D" id="3.40.50.10540">
    <property type="entry name" value="Crotonobetainyl-coa:carnitine coa-transferase, domain 1"/>
    <property type="match status" value="1"/>
</dbReference>
<dbReference type="AlphaFoldDB" id="A0AA37RVX5"/>
<evidence type="ECO:0000313" key="3">
    <source>
        <dbReference type="EMBL" id="GLP96315.1"/>
    </source>
</evidence>
<name>A0AA37RVX5_9GAMM</name>
<dbReference type="SUPFAM" id="SSF89796">
    <property type="entry name" value="CoA-transferase family III (CaiB/BaiF)"/>
    <property type="match status" value="1"/>
</dbReference>
<feature type="region of interest" description="Disordered" evidence="2">
    <location>
        <begin position="373"/>
        <end position="394"/>
    </location>
</feature>
<dbReference type="Proteomes" id="UP001161422">
    <property type="component" value="Unassembled WGS sequence"/>
</dbReference>
<gene>
    <name evidence="3" type="ORF">GCM10007895_16210</name>
</gene>
<evidence type="ECO:0000256" key="2">
    <source>
        <dbReference type="SAM" id="MobiDB-lite"/>
    </source>
</evidence>
<evidence type="ECO:0000313" key="4">
    <source>
        <dbReference type="Proteomes" id="UP001161422"/>
    </source>
</evidence>
<reference evidence="3" key="1">
    <citation type="journal article" date="2014" name="Int. J. Syst. Evol. Microbiol.">
        <title>Complete genome sequence of Corynebacterium casei LMG S-19264T (=DSM 44701T), isolated from a smear-ripened cheese.</title>
        <authorList>
            <consortium name="US DOE Joint Genome Institute (JGI-PGF)"/>
            <person name="Walter F."/>
            <person name="Albersmeier A."/>
            <person name="Kalinowski J."/>
            <person name="Ruckert C."/>
        </authorList>
    </citation>
    <scope>NUCLEOTIDE SEQUENCE</scope>
    <source>
        <strain evidence="3">NBRC 101628</strain>
    </source>
</reference>
<dbReference type="PANTHER" id="PTHR48207:SF3">
    <property type="entry name" value="SUCCINATE--HYDROXYMETHYLGLUTARATE COA-TRANSFERASE"/>
    <property type="match status" value="1"/>
</dbReference>
<keyword evidence="4" id="KW-1185">Reference proteome</keyword>
<dbReference type="InterPro" id="IPR044855">
    <property type="entry name" value="CoA-Trfase_III_dom3_sf"/>
</dbReference>
<organism evidence="3 4">
    <name type="scientific">Paraferrimonas sedimenticola</name>
    <dbReference type="NCBI Taxonomy" id="375674"/>
    <lineage>
        <taxon>Bacteria</taxon>
        <taxon>Pseudomonadati</taxon>
        <taxon>Pseudomonadota</taxon>
        <taxon>Gammaproteobacteria</taxon>
        <taxon>Alteromonadales</taxon>
        <taxon>Ferrimonadaceae</taxon>
        <taxon>Paraferrimonas</taxon>
    </lineage>
</organism>